<comment type="caution">
    <text evidence="3">The sequence shown here is derived from an EMBL/GenBank/DDBJ whole genome shotgun (WGS) entry which is preliminary data.</text>
</comment>
<organism evidence="3 4">
    <name type="scientific">Gottfriedia endophytica</name>
    <dbReference type="NCBI Taxonomy" id="2820819"/>
    <lineage>
        <taxon>Bacteria</taxon>
        <taxon>Bacillati</taxon>
        <taxon>Bacillota</taxon>
        <taxon>Bacilli</taxon>
        <taxon>Bacillales</taxon>
        <taxon>Bacillaceae</taxon>
        <taxon>Gottfriedia</taxon>
    </lineage>
</organism>
<dbReference type="EMBL" id="JAGIYQ010000003">
    <property type="protein sequence ID" value="MBP0724669.1"/>
    <property type="molecule type" value="Genomic_DNA"/>
</dbReference>
<dbReference type="NCBIfam" id="TIGR02909">
    <property type="entry name" value="spore_YkwD"/>
    <property type="match status" value="1"/>
</dbReference>
<evidence type="ECO:0000313" key="4">
    <source>
        <dbReference type="Proteomes" id="UP000682134"/>
    </source>
</evidence>
<dbReference type="PANTHER" id="PTHR31157:SF1">
    <property type="entry name" value="SCP DOMAIN-CONTAINING PROTEIN"/>
    <property type="match status" value="1"/>
</dbReference>
<dbReference type="InterPro" id="IPR014044">
    <property type="entry name" value="CAP_dom"/>
</dbReference>
<dbReference type="CDD" id="cd05379">
    <property type="entry name" value="CAP_bacterial"/>
    <property type="match status" value="1"/>
</dbReference>
<protein>
    <recommendedName>
        <fullName evidence="2">SCP domain-containing protein</fullName>
    </recommendedName>
</protein>
<feature type="region of interest" description="Disordered" evidence="1">
    <location>
        <begin position="23"/>
        <end position="84"/>
    </location>
</feature>
<evidence type="ECO:0000259" key="2">
    <source>
        <dbReference type="Pfam" id="PF00188"/>
    </source>
</evidence>
<feature type="compositionally biased region" description="Low complexity" evidence="1">
    <location>
        <begin position="66"/>
        <end position="84"/>
    </location>
</feature>
<accession>A0A940SJ96</accession>
<keyword evidence="4" id="KW-1185">Reference proteome</keyword>
<feature type="compositionally biased region" description="Polar residues" evidence="1">
    <location>
        <begin position="24"/>
        <end position="40"/>
    </location>
</feature>
<dbReference type="InterPro" id="IPR035940">
    <property type="entry name" value="CAP_sf"/>
</dbReference>
<gene>
    <name evidence="3" type="ORF">J5Y03_05640</name>
</gene>
<dbReference type="Proteomes" id="UP000682134">
    <property type="component" value="Unassembled WGS sequence"/>
</dbReference>
<evidence type="ECO:0000256" key="1">
    <source>
        <dbReference type="SAM" id="MobiDB-lite"/>
    </source>
</evidence>
<dbReference type="Gene3D" id="3.40.33.10">
    <property type="entry name" value="CAP"/>
    <property type="match status" value="1"/>
</dbReference>
<reference evidence="3" key="1">
    <citation type="submission" date="2021-04" db="EMBL/GenBank/DDBJ databases">
        <title>Genome seq and assembly of Bacillus sp.</title>
        <authorList>
            <person name="Chhetri G."/>
        </authorList>
    </citation>
    <scope>NUCLEOTIDE SEQUENCE</scope>
    <source>
        <strain evidence="3">RG28</strain>
    </source>
</reference>
<name>A0A940SJ96_9BACI</name>
<dbReference type="SUPFAM" id="SSF55797">
    <property type="entry name" value="PR-1-like"/>
    <property type="match status" value="1"/>
</dbReference>
<proteinExistence type="predicted"/>
<sequence length="209" mass="22617">MVLSKDLQNNTITKEELANILASIKQNPATPSNGNVAPTNPVQKQPSKPVQSQPSKPAQTQPSKPAQTQPSKPASSQKPSTSSTMSAFELKVIDLTNAERAKQGLKPLKADDALGKVARIKAQDMTDEHYFDHTSPKYGSPFDMMKQFGISFSSAAENIAQGQKSPEEVVNAWMNSAGHRANIMNPSLTNIGVGYDSRTNSWSQMFTGK</sequence>
<feature type="compositionally biased region" description="Low complexity" evidence="1">
    <location>
        <begin position="41"/>
        <end position="57"/>
    </location>
</feature>
<dbReference type="AlphaFoldDB" id="A0A940SJ96"/>
<dbReference type="PANTHER" id="PTHR31157">
    <property type="entry name" value="SCP DOMAIN-CONTAINING PROTEIN"/>
    <property type="match status" value="1"/>
</dbReference>
<dbReference type="InterPro" id="IPR014258">
    <property type="entry name" value="CAP_domain_YkwD-like"/>
</dbReference>
<dbReference type="Pfam" id="PF00188">
    <property type="entry name" value="CAP"/>
    <property type="match status" value="1"/>
</dbReference>
<feature type="domain" description="SCP" evidence="2">
    <location>
        <begin position="94"/>
        <end position="203"/>
    </location>
</feature>
<evidence type="ECO:0000313" key="3">
    <source>
        <dbReference type="EMBL" id="MBP0724669.1"/>
    </source>
</evidence>